<feature type="region of interest" description="Disordered" evidence="1">
    <location>
        <begin position="699"/>
        <end position="747"/>
    </location>
</feature>
<dbReference type="Proteomes" id="UP000406256">
    <property type="component" value="Unassembled WGS sequence"/>
</dbReference>
<evidence type="ECO:0000313" key="3">
    <source>
        <dbReference type="Proteomes" id="UP000406256"/>
    </source>
</evidence>
<feature type="compositionally biased region" description="Low complexity" evidence="1">
    <location>
        <begin position="93"/>
        <end position="105"/>
    </location>
</feature>
<feature type="region of interest" description="Disordered" evidence="1">
    <location>
        <begin position="278"/>
        <end position="326"/>
    </location>
</feature>
<feature type="region of interest" description="Disordered" evidence="1">
    <location>
        <begin position="26"/>
        <end position="67"/>
    </location>
</feature>
<dbReference type="OrthoDB" id="8937167at2"/>
<feature type="compositionally biased region" description="Polar residues" evidence="1">
    <location>
        <begin position="40"/>
        <end position="52"/>
    </location>
</feature>
<dbReference type="RefSeq" id="WP_150667533.1">
    <property type="nucleotide sequence ID" value="NZ_CABPSB010000002.1"/>
</dbReference>
<gene>
    <name evidence="2" type="ORF">PAN31108_00730</name>
</gene>
<keyword evidence="3" id="KW-1185">Reference proteome</keyword>
<feature type="region of interest" description="Disordered" evidence="1">
    <location>
        <begin position="93"/>
        <end position="119"/>
    </location>
</feature>
<feature type="region of interest" description="Disordered" evidence="1">
    <location>
        <begin position="241"/>
        <end position="262"/>
    </location>
</feature>
<protein>
    <submittedName>
        <fullName evidence="2">Uncharacterized protein</fullName>
    </submittedName>
</protein>
<evidence type="ECO:0000313" key="2">
    <source>
        <dbReference type="EMBL" id="VVD73614.1"/>
    </source>
</evidence>
<proteinExistence type="predicted"/>
<accession>A0A5E4SGJ7</accession>
<evidence type="ECO:0000256" key="1">
    <source>
        <dbReference type="SAM" id="MobiDB-lite"/>
    </source>
</evidence>
<feature type="compositionally biased region" description="Low complexity" evidence="1">
    <location>
        <begin position="296"/>
        <end position="311"/>
    </location>
</feature>
<feature type="compositionally biased region" description="Low complexity" evidence="1">
    <location>
        <begin position="735"/>
        <end position="747"/>
    </location>
</feature>
<dbReference type="AlphaFoldDB" id="A0A5E4SGJ7"/>
<reference evidence="2 3" key="1">
    <citation type="submission" date="2019-08" db="EMBL/GenBank/DDBJ databases">
        <authorList>
            <person name="Peeters C."/>
        </authorList>
    </citation>
    <scope>NUCLEOTIDE SEQUENCE [LARGE SCALE GENOMIC DNA]</scope>
    <source>
        <strain evidence="2 3">LMG 31108</strain>
    </source>
</reference>
<feature type="compositionally biased region" description="Basic and acidic residues" evidence="1">
    <location>
        <begin position="286"/>
        <end position="295"/>
    </location>
</feature>
<sequence length="747" mass="80900">MPHMPHHHRAFVATPRYTLSHTADTHRHAHEFPHRFRGSRATQRANSVSARSTPRRSQHARHVADHAPQRTTVWPAILALAVVSNLVAPTLASPAARSASSSPSARFRRPDTPDVTTQRSVGDDVRIVPVRRIAIKTDYPLPDLMRAIGSAGAPFRHLGQSIDDLHFAVSAEAIDKDTLATMQRVGDFVDLVTGLVPSVQRLRIPGYAADLAADAAQGQVPAAERIASLIQMSDPRSLGLPDSMHAGVAPRDTATGKAFPPAPAWDHGLVEAPPAPADAVALSEPDGSHAGHADPADAPDTPADGGVADAVPDTAHDTRAAPPATSARPRYIEGEREFLAGYAQHLPPASRPPESHSRLILVDGHHYLRGEAGDYRVTRATGAPAMSGVEHWLVDAPRGSRAQVPVTYDPRTGTWRAERALRLCGGGCGPSRESTPDSVGMSLNQVADAIRHIKHPQIRKAILLAYDDLSRMHLMRTNREDLRAMRDNSIVEHRRVLVPQLMRLDPHATLFEQQREAATITTIHYDNYAETGFYTLSPEAFCQENAEILFHYLLTRGVPSHHIRMITVRPQGHPPHVMVLYTESDQFIDLLELNTPQPPVVGHVDGINGEKFTAAVFLTRDSTVLLDPWSRVKASSFRSADDIEELMGMLDVALADAGHRQGNPFVVSVTRPYPAPRERVHLVRQSIASLRKAAKTQAMAAQAGSAESGHVAAESSASAESADSAESTDRRDDAPSSSSDDTIGPSV</sequence>
<organism evidence="2 3">
    <name type="scientific">Pandoraea anhela</name>
    <dbReference type="NCBI Taxonomy" id="2508295"/>
    <lineage>
        <taxon>Bacteria</taxon>
        <taxon>Pseudomonadati</taxon>
        <taxon>Pseudomonadota</taxon>
        <taxon>Betaproteobacteria</taxon>
        <taxon>Burkholderiales</taxon>
        <taxon>Burkholderiaceae</taxon>
        <taxon>Pandoraea</taxon>
    </lineage>
</organism>
<dbReference type="EMBL" id="CABPSB010000002">
    <property type="protein sequence ID" value="VVD73614.1"/>
    <property type="molecule type" value="Genomic_DNA"/>
</dbReference>
<name>A0A5E4SGJ7_9BURK</name>
<feature type="compositionally biased region" description="Low complexity" evidence="1">
    <location>
        <begin position="699"/>
        <end position="725"/>
    </location>
</feature>